<evidence type="ECO:0000256" key="3">
    <source>
        <dbReference type="ARBA" id="ARBA00022630"/>
    </source>
</evidence>
<evidence type="ECO:0000256" key="1">
    <source>
        <dbReference type="ARBA" id="ARBA00001917"/>
    </source>
</evidence>
<evidence type="ECO:0000256" key="7">
    <source>
        <dbReference type="ARBA" id="ARBA00023027"/>
    </source>
</evidence>
<evidence type="ECO:0000256" key="5">
    <source>
        <dbReference type="ARBA" id="ARBA00022857"/>
    </source>
</evidence>
<dbReference type="KEGG" id="luo:HHL09_12440"/>
<dbReference type="RefSeq" id="WP_169454957.1">
    <property type="nucleotide sequence ID" value="NZ_CP051774.1"/>
</dbReference>
<keyword evidence="7" id="KW-0520">NAD</keyword>
<dbReference type="Gene3D" id="3.40.109.10">
    <property type="entry name" value="NADH Oxidase"/>
    <property type="match status" value="1"/>
</dbReference>
<dbReference type="Pfam" id="PF00881">
    <property type="entry name" value="Nitroreductase"/>
    <property type="match status" value="1"/>
</dbReference>
<comment type="cofactor">
    <cofactor evidence="1">
        <name>FMN</name>
        <dbReference type="ChEBI" id="CHEBI:58210"/>
    </cofactor>
</comment>
<dbReference type="InterPro" id="IPR029479">
    <property type="entry name" value="Nitroreductase"/>
</dbReference>
<keyword evidence="4" id="KW-0288">FMN</keyword>
<reference evidence="9 10" key="1">
    <citation type="submission" date="2020-04" db="EMBL/GenBank/DDBJ databases">
        <title>Luteolibacter sp. G-1-1-1 isolated from soil.</title>
        <authorList>
            <person name="Dahal R.H."/>
        </authorList>
    </citation>
    <scope>NUCLEOTIDE SEQUENCE [LARGE SCALE GENOMIC DNA]</scope>
    <source>
        <strain evidence="9 10">G-1-1-1</strain>
    </source>
</reference>
<gene>
    <name evidence="9" type="ORF">HHL09_12440</name>
</gene>
<dbReference type="Proteomes" id="UP000501812">
    <property type="component" value="Chromosome"/>
</dbReference>
<keyword evidence="3" id="KW-0285">Flavoprotein</keyword>
<keyword evidence="5" id="KW-0521">NADP</keyword>
<feature type="domain" description="Nitroreductase" evidence="8">
    <location>
        <begin position="14"/>
        <end position="192"/>
    </location>
</feature>
<proteinExistence type="inferred from homology"/>
<dbReference type="AlphaFoldDB" id="A0A858RHA8"/>
<dbReference type="PANTHER" id="PTHR23026">
    <property type="entry name" value="NADPH NITROREDUCTASE"/>
    <property type="match status" value="1"/>
</dbReference>
<sequence>MKTIAPEQLVEQLSWRYATKQFDADRKVPAEQWSALEQALLLSPSSLGMQQWAFVVVENPVVREELKAASWGQSQITDASHLVVFAAKKDVTEKDVGHYMERIAEVRGVSQEDLSGFRGMITGSILQGKSAAERAVWTSRQVYIPIGVLLTSAALMGLDACPMEGIDPSAYDRILGLGEKDLTALAVVAVGYRSNEDGYSKLPKVRFTEEEVILHV</sequence>
<keyword evidence="10" id="KW-1185">Reference proteome</keyword>
<evidence type="ECO:0000256" key="2">
    <source>
        <dbReference type="ARBA" id="ARBA00007118"/>
    </source>
</evidence>
<evidence type="ECO:0000313" key="10">
    <source>
        <dbReference type="Proteomes" id="UP000501812"/>
    </source>
</evidence>
<protein>
    <submittedName>
        <fullName evidence="9">NAD(P)H-dependent oxidoreductase</fullName>
    </submittedName>
</protein>
<dbReference type="GO" id="GO:0046857">
    <property type="term" value="F:oxidoreductase activity, acting on other nitrogenous compounds as donors, with NAD or NADP as acceptor"/>
    <property type="evidence" value="ECO:0007669"/>
    <property type="project" value="TreeGrafter"/>
</dbReference>
<evidence type="ECO:0000256" key="6">
    <source>
        <dbReference type="ARBA" id="ARBA00023002"/>
    </source>
</evidence>
<name>A0A858RHA8_9BACT</name>
<dbReference type="PANTHER" id="PTHR23026:SF125">
    <property type="entry name" value="OXYGEN-INSENSITIVE NAD(P)H NITROREDUCTASE"/>
    <property type="match status" value="1"/>
</dbReference>
<dbReference type="GO" id="GO:0046256">
    <property type="term" value="P:2,4,6-trinitrotoluene catabolic process"/>
    <property type="evidence" value="ECO:0007669"/>
    <property type="project" value="TreeGrafter"/>
</dbReference>
<dbReference type="InterPro" id="IPR000415">
    <property type="entry name" value="Nitroreductase-like"/>
</dbReference>
<keyword evidence="6" id="KW-0560">Oxidoreductase</keyword>
<organism evidence="9 10">
    <name type="scientific">Luteolibacter luteus</name>
    <dbReference type="NCBI Taxonomy" id="2728835"/>
    <lineage>
        <taxon>Bacteria</taxon>
        <taxon>Pseudomonadati</taxon>
        <taxon>Verrucomicrobiota</taxon>
        <taxon>Verrucomicrobiia</taxon>
        <taxon>Verrucomicrobiales</taxon>
        <taxon>Verrucomicrobiaceae</taxon>
        <taxon>Luteolibacter</taxon>
    </lineage>
</organism>
<dbReference type="InterPro" id="IPR050627">
    <property type="entry name" value="Nitroreductase/BluB"/>
</dbReference>
<accession>A0A858RHA8</accession>
<evidence type="ECO:0000259" key="8">
    <source>
        <dbReference type="Pfam" id="PF00881"/>
    </source>
</evidence>
<evidence type="ECO:0000313" key="9">
    <source>
        <dbReference type="EMBL" id="QJE96556.1"/>
    </source>
</evidence>
<comment type="similarity">
    <text evidence="2">Belongs to the nitroreductase family.</text>
</comment>
<dbReference type="InterPro" id="IPR033878">
    <property type="entry name" value="NfsB-like"/>
</dbReference>
<dbReference type="SUPFAM" id="SSF55469">
    <property type="entry name" value="FMN-dependent nitroreductase-like"/>
    <property type="match status" value="1"/>
</dbReference>
<dbReference type="CDD" id="cd02149">
    <property type="entry name" value="NfsB-like"/>
    <property type="match status" value="1"/>
</dbReference>
<evidence type="ECO:0000256" key="4">
    <source>
        <dbReference type="ARBA" id="ARBA00022643"/>
    </source>
</evidence>
<dbReference type="EMBL" id="CP051774">
    <property type="protein sequence ID" value="QJE96556.1"/>
    <property type="molecule type" value="Genomic_DNA"/>
</dbReference>
<dbReference type="GO" id="GO:0005829">
    <property type="term" value="C:cytosol"/>
    <property type="evidence" value="ECO:0007669"/>
    <property type="project" value="TreeGrafter"/>
</dbReference>